<organism evidence="1 2">
    <name type="scientific">Vespula pensylvanica</name>
    <name type="common">Western yellow jacket</name>
    <name type="synonym">Wasp</name>
    <dbReference type="NCBI Taxonomy" id="30213"/>
    <lineage>
        <taxon>Eukaryota</taxon>
        <taxon>Metazoa</taxon>
        <taxon>Ecdysozoa</taxon>
        <taxon>Arthropoda</taxon>
        <taxon>Hexapoda</taxon>
        <taxon>Insecta</taxon>
        <taxon>Pterygota</taxon>
        <taxon>Neoptera</taxon>
        <taxon>Endopterygota</taxon>
        <taxon>Hymenoptera</taxon>
        <taxon>Apocrita</taxon>
        <taxon>Aculeata</taxon>
        <taxon>Vespoidea</taxon>
        <taxon>Vespidae</taxon>
        <taxon>Vespinae</taxon>
        <taxon>Vespula</taxon>
    </lineage>
</organism>
<dbReference type="Proteomes" id="UP000600918">
    <property type="component" value="Unassembled WGS sequence"/>
</dbReference>
<name>A0A834KCE9_VESPE</name>
<evidence type="ECO:0000313" key="1">
    <source>
        <dbReference type="EMBL" id="KAF7404158.1"/>
    </source>
</evidence>
<keyword evidence="2" id="KW-1185">Reference proteome</keyword>
<accession>A0A834KCE9</accession>
<comment type="caution">
    <text evidence="1">The sequence shown here is derived from an EMBL/GenBank/DDBJ whole genome shotgun (WGS) entry which is preliminary data.</text>
</comment>
<sequence>MDGCYWTGSSGFGESQLPPPFPYGVTKLFAVAVVNHCWPLSSVSWPIEIVDAKRRGNVDLVVDISSSFHIQRHNHVLALEVTGSIKGFYTDDC</sequence>
<evidence type="ECO:0000313" key="2">
    <source>
        <dbReference type="Proteomes" id="UP000600918"/>
    </source>
</evidence>
<reference evidence="1" key="1">
    <citation type="journal article" date="2020" name="G3 (Bethesda)">
        <title>High-Quality Assemblies for Three Invasive Social Wasps from the &lt;i&gt;Vespula&lt;/i&gt; Genus.</title>
        <authorList>
            <person name="Harrop T.W.R."/>
            <person name="Guhlin J."/>
            <person name="McLaughlin G.M."/>
            <person name="Permina E."/>
            <person name="Stockwell P."/>
            <person name="Gilligan J."/>
            <person name="Le Lec M.F."/>
            <person name="Gruber M.A.M."/>
            <person name="Quinn O."/>
            <person name="Lovegrove M."/>
            <person name="Duncan E.J."/>
            <person name="Remnant E.J."/>
            <person name="Van Eeckhoven J."/>
            <person name="Graham B."/>
            <person name="Knapp R.A."/>
            <person name="Langford K.W."/>
            <person name="Kronenberg Z."/>
            <person name="Press M.O."/>
            <person name="Eacker S.M."/>
            <person name="Wilson-Rankin E.E."/>
            <person name="Purcell J."/>
            <person name="Lester P.J."/>
            <person name="Dearden P.K."/>
        </authorList>
    </citation>
    <scope>NUCLEOTIDE SEQUENCE</scope>
    <source>
        <strain evidence="1">Volc-1</strain>
    </source>
</reference>
<gene>
    <name evidence="1" type="ORF">H0235_014852</name>
</gene>
<dbReference type="AlphaFoldDB" id="A0A834KCE9"/>
<dbReference type="EMBL" id="JACSDY010000016">
    <property type="protein sequence ID" value="KAF7404158.1"/>
    <property type="molecule type" value="Genomic_DNA"/>
</dbReference>
<proteinExistence type="predicted"/>
<protein>
    <submittedName>
        <fullName evidence="1">Uncharacterized protein</fullName>
    </submittedName>
</protein>